<comment type="caution">
    <text evidence="2">The sequence shown here is derived from an EMBL/GenBank/DDBJ whole genome shotgun (WGS) entry which is preliminary data.</text>
</comment>
<dbReference type="InterPro" id="IPR036273">
    <property type="entry name" value="CRAL/TRIO_N_dom_sf"/>
</dbReference>
<dbReference type="SMART" id="SM01100">
    <property type="entry name" value="CRAL_TRIO_N"/>
    <property type="match status" value="1"/>
</dbReference>
<dbReference type="PROSITE" id="PS50191">
    <property type="entry name" value="CRAL_TRIO"/>
    <property type="match status" value="1"/>
</dbReference>
<dbReference type="EMBL" id="JAIWQS010000005">
    <property type="protein sequence ID" value="KAJ8764440.1"/>
    <property type="molecule type" value="Genomic_DNA"/>
</dbReference>
<dbReference type="Proteomes" id="UP001159364">
    <property type="component" value="Linkage Group LG05"/>
</dbReference>
<dbReference type="PANTHER" id="PTHR45824:SF17">
    <property type="entry name" value="CRAL-TRIO DOMAIN-CONTAINING PROTEIN C23B6.04C"/>
    <property type="match status" value="1"/>
</dbReference>
<dbReference type="InterPro" id="IPR036865">
    <property type="entry name" value="CRAL-TRIO_dom_sf"/>
</dbReference>
<dbReference type="Gene3D" id="3.40.525.10">
    <property type="entry name" value="CRAL-TRIO lipid binding domain"/>
    <property type="match status" value="1"/>
</dbReference>
<gene>
    <name evidence="2" type="ORF">K2173_006180</name>
</gene>
<dbReference type="SUPFAM" id="SSF52087">
    <property type="entry name" value="CRAL/TRIO domain"/>
    <property type="match status" value="1"/>
</dbReference>
<dbReference type="SMART" id="SM00516">
    <property type="entry name" value="SEC14"/>
    <property type="match status" value="1"/>
</dbReference>
<sequence length="274" mass="31861">MRKQKKVGQLRAALEPLSGRNLKYCTDSCLRRYLEARNWNIDKAKVMIEATLIWRATFKPEEIRWSEVAHKGKTGKVSRANFKDKFGRTVLILRPGVQNTAWTEDGIRHLVYLIENSILNLSEGQEQMSWLIDFTGWTFGGNLPIKIAREATKILQNHYPQRLAVAFIYNPPRFFEGIWKAVKFLLDTKTSQKVKFVYPDNQHSLELMKSFFDENNLPCEFGGKATLGYDYEEFSRLMIQDDIKTVKFWGIDEKRSPTNSDHLGSELKDKMLQS</sequence>
<keyword evidence="3" id="KW-1185">Reference proteome</keyword>
<protein>
    <recommendedName>
        <fullName evidence="1">CRAL-TRIO domain-containing protein</fullName>
    </recommendedName>
</protein>
<dbReference type="Pfam" id="PF00650">
    <property type="entry name" value="CRAL_TRIO"/>
    <property type="match status" value="1"/>
</dbReference>
<dbReference type="GO" id="GO:0008526">
    <property type="term" value="F:phosphatidylinositol transfer activity"/>
    <property type="evidence" value="ECO:0007669"/>
    <property type="project" value="TreeGrafter"/>
</dbReference>
<evidence type="ECO:0000313" key="2">
    <source>
        <dbReference type="EMBL" id="KAJ8764440.1"/>
    </source>
</evidence>
<dbReference type="Pfam" id="PF03765">
    <property type="entry name" value="CRAL_TRIO_N"/>
    <property type="match status" value="1"/>
</dbReference>
<accession>A0AAV8TCH4</accession>
<feature type="domain" description="CRAL-TRIO" evidence="1">
    <location>
        <begin position="65"/>
        <end position="229"/>
    </location>
</feature>
<organism evidence="2 3">
    <name type="scientific">Erythroxylum novogranatense</name>
    <dbReference type="NCBI Taxonomy" id="1862640"/>
    <lineage>
        <taxon>Eukaryota</taxon>
        <taxon>Viridiplantae</taxon>
        <taxon>Streptophyta</taxon>
        <taxon>Embryophyta</taxon>
        <taxon>Tracheophyta</taxon>
        <taxon>Spermatophyta</taxon>
        <taxon>Magnoliopsida</taxon>
        <taxon>eudicotyledons</taxon>
        <taxon>Gunneridae</taxon>
        <taxon>Pentapetalae</taxon>
        <taxon>rosids</taxon>
        <taxon>fabids</taxon>
        <taxon>Malpighiales</taxon>
        <taxon>Erythroxylaceae</taxon>
        <taxon>Erythroxylum</taxon>
    </lineage>
</organism>
<dbReference type="FunFam" id="3.40.525.10:FF:000008">
    <property type="entry name" value="Phosphatidylinositol transfer protein 3"/>
    <property type="match status" value="1"/>
</dbReference>
<evidence type="ECO:0000259" key="1">
    <source>
        <dbReference type="PROSITE" id="PS50191"/>
    </source>
</evidence>
<dbReference type="InterPro" id="IPR011074">
    <property type="entry name" value="CRAL/TRIO_N_dom"/>
</dbReference>
<name>A0AAV8TCH4_9ROSI</name>
<dbReference type="PANTHER" id="PTHR45824">
    <property type="entry name" value="GH16843P"/>
    <property type="match status" value="1"/>
</dbReference>
<dbReference type="InterPro" id="IPR052578">
    <property type="entry name" value="PI_Transfer_CRAL-TRIO"/>
</dbReference>
<proteinExistence type="predicted"/>
<evidence type="ECO:0000313" key="3">
    <source>
        <dbReference type="Proteomes" id="UP001159364"/>
    </source>
</evidence>
<dbReference type="CDD" id="cd00170">
    <property type="entry name" value="SEC14"/>
    <property type="match status" value="1"/>
</dbReference>
<reference evidence="2 3" key="1">
    <citation type="submission" date="2021-09" db="EMBL/GenBank/DDBJ databases">
        <title>Genomic insights and catalytic innovation underlie evolution of tropane alkaloids biosynthesis.</title>
        <authorList>
            <person name="Wang Y.-J."/>
            <person name="Tian T."/>
            <person name="Huang J.-P."/>
            <person name="Huang S.-X."/>
        </authorList>
    </citation>
    <scope>NUCLEOTIDE SEQUENCE [LARGE SCALE GENOMIC DNA]</scope>
    <source>
        <strain evidence="2">KIB-2018</strain>
        <tissue evidence="2">Leaf</tissue>
    </source>
</reference>
<dbReference type="AlphaFoldDB" id="A0AAV8TCH4"/>
<dbReference type="SUPFAM" id="SSF46938">
    <property type="entry name" value="CRAL/TRIO N-terminal domain"/>
    <property type="match status" value="1"/>
</dbReference>
<dbReference type="InterPro" id="IPR001251">
    <property type="entry name" value="CRAL-TRIO_dom"/>
</dbReference>